<dbReference type="EMBL" id="SBIQ01000124">
    <property type="protein sequence ID" value="KAF7683127.1"/>
    <property type="molecule type" value="Genomic_DNA"/>
</dbReference>
<evidence type="ECO:0000313" key="2">
    <source>
        <dbReference type="Proteomes" id="UP001516464"/>
    </source>
</evidence>
<keyword evidence="2" id="KW-1185">Reference proteome</keyword>
<accession>A0ABQ7HY76</accession>
<evidence type="ECO:0000313" key="1">
    <source>
        <dbReference type="EMBL" id="KAF7683127.1"/>
    </source>
</evidence>
<comment type="caution">
    <text evidence="1">The sequence shown here is derived from an EMBL/GenBank/DDBJ whole genome shotgun (WGS) entry which is preliminary data.</text>
</comment>
<dbReference type="Proteomes" id="UP001516464">
    <property type="component" value="Unassembled WGS sequence"/>
</dbReference>
<gene>
    <name evidence="1" type="ORF">TCON_1660</name>
</gene>
<sequence length="100" mass="11721">MGIITHVLKRYIVTFKTEIFSGEIPLLYASIVARQKKTIDQLATGCDRILGHDYTRKHKEVLRCIHLLLINKYSFKKKRNSEATQSKRSLKMIWLRSESN</sequence>
<name>A0ABQ7HY76_9MICR</name>
<proteinExistence type="predicted"/>
<reference evidence="1 2" key="1">
    <citation type="submission" date="2019-01" db="EMBL/GenBank/DDBJ databases">
        <title>Genomes sequencing and comparative genomics of infectious freshwater microsporidia, Cucumispora dikerogammari and Thelohania contejeani.</title>
        <authorList>
            <person name="Cormier A."/>
            <person name="Giraud I."/>
            <person name="Wattier R."/>
            <person name="Teixeira M."/>
            <person name="Grandjean F."/>
            <person name="Rigaud T."/>
            <person name="Cordaux R."/>
        </authorList>
    </citation>
    <scope>NUCLEOTIDE SEQUENCE [LARGE SCALE GENOMIC DNA]</scope>
    <source>
        <strain evidence="1">T1</strain>
        <tissue evidence="1">Spores</tissue>
    </source>
</reference>
<organism evidence="1 2">
    <name type="scientific">Astathelohania contejeani</name>
    <dbReference type="NCBI Taxonomy" id="164912"/>
    <lineage>
        <taxon>Eukaryota</taxon>
        <taxon>Fungi</taxon>
        <taxon>Fungi incertae sedis</taxon>
        <taxon>Microsporidia</taxon>
        <taxon>Astathelohaniidae</taxon>
        <taxon>Astathelohania</taxon>
    </lineage>
</organism>
<protein>
    <submittedName>
        <fullName evidence="1">Uncharacterized protein</fullName>
    </submittedName>
</protein>